<sequence length="26" mass="3112">MTMEYLDFPRKQPFVINPSVEKEAIQ</sequence>
<organism evidence="1">
    <name type="scientific">Uncultured Desulfatiglans sp</name>
    <dbReference type="NCBI Taxonomy" id="1748965"/>
    <lineage>
        <taxon>Bacteria</taxon>
        <taxon>Pseudomonadati</taxon>
        <taxon>Thermodesulfobacteriota</taxon>
        <taxon>Desulfobacteria</taxon>
        <taxon>Desulfatiglandales</taxon>
        <taxon>Desulfatiglandaceae</taxon>
        <taxon>Desulfatiglans</taxon>
        <taxon>environmental samples</taxon>
    </lineage>
</organism>
<protein>
    <submittedName>
        <fullName evidence="1">Uncharacterized protein</fullName>
    </submittedName>
</protein>
<evidence type="ECO:0000313" key="1">
    <source>
        <dbReference type="EMBL" id="VBB46935.1"/>
    </source>
</evidence>
<dbReference type="EMBL" id="UPXX01000032">
    <property type="protein sequence ID" value="VBB46935.1"/>
    <property type="molecule type" value="Genomic_DNA"/>
</dbReference>
<name>A0A653AGB2_UNCDX</name>
<dbReference type="AlphaFoldDB" id="A0A653AGB2"/>
<reference evidence="1" key="1">
    <citation type="submission" date="2018-07" db="EMBL/GenBank/DDBJ databases">
        <authorList>
            <consortium name="Genoscope - CEA"/>
            <person name="William W."/>
        </authorList>
    </citation>
    <scope>NUCLEOTIDE SEQUENCE</scope>
    <source>
        <strain evidence="1">IK1</strain>
    </source>
</reference>
<accession>A0A653AGB2</accession>
<proteinExistence type="predicted"/>
<gene>
    <name evidence="1" type="ORF">TRIP_B50011</name>
</gene>